<protein>
    <submittedName>
        <fullName evidence="1">Uncharacterized protein</fullName>
    </submittedName>
</protein>
<keyword evidence="2" id="KW-1185">Reference proteome</keyword>
<evidence type="ECO:0000313" key="2">
    <source>
        <dbReference type="Proteomes" id="UP000006729"/>
    </source>
</evidence>
<dbReference type="EMBL" id="CM009294">
    <property type="protein sequence ID" value="KAI9394896.1"/>
    <property type="molecule type" value="Genomic_DNA"/>
</dbReference>
<proteinExistence type="predicted"/>
<comment type="caution">
    <text evidence="1">The sequence shown here is derived from an EMBL/GenBank/DDBJ whole genome shotgun (WGS) entry which is preliminary data.</text>
</comment>
<reference evidence="1 2" key="1">
    <citation type="journal article" date="2006" name="Science">
        <title>The genome of black cottonwood, Populus trichocarpa (Torr. &amp; Gray).</title>
        <authorList>
            <person name="Tuskan G.A."/>
            <person name="Difazio S."/>
            <person name="Jansson S."/>
            <person name="Bohlmann J."/>
            <person name="Grigoriev I."/>
            <person name="Hellsten U."/>
            <person name="Putnam N."/>
            <person name="Ralph S."/>
            <person name="Rombauts S."/>
            <person name="Salamov A."/>
            <person name="Schein J."/>
            <person name="Sterck L."/>
            <person name="Aerts A."/>
            <person name="Bhalerao R.R."/>
            <person name="Bhalerao R.P."/>
            <person name="Blaudez D."/>
            <person name="Boerjan W."/>
            <person name="Brun A."/>
            <person name="Brunner A."/>
            <person name="Busov V."/>
            <person name="Campbell M."/>
            <person name="Carlson J."/>
            <person name="Chalot M."/>
            <person name="Chapman J."/>
            <person name="Chen G.L."/>
            <person name="Cooper D."/>
            <person name="Coutinho P.M."/>
            <person name="Couturier J."/>
            <person name="Covert S."/>
            <person name="Cronk Q."/>
            <person name="Cunningham R."/>
            <person name="Davis J."/>
            <person name="Degroeve S."/>
            <person name="Dejardin A."/>
            <person name="Depamphilis C."/>
            <person name="Detter J."/>
            <person name="Dirks B."/>
            <person name="Dubchak I."/>
            <person name="Duplessis S."/>
            <person name="Ehlting J."/>
            <person name="Ellis B."/>
            <person name="Gendler K."/>
            <person name="Goodstein D."/>
            <person name="Gribskov M."/>
            <person name="Grimwood J."/>
            <person name="Groover A."/>
            <person name="Gunter L."/>
            <person name="Hamberger B."/>
            <person name="Heinze B."/>
            <person name="Helariutta Y."/>
            <person name="Henrissat B."/>
            <person name="Holligan D."/>
            <person name="Holt R."/>
            <person name="Huang W."/>
            <person name="Islam-Faridi N."/>
            <person name="Jones S."/>
            <person name="Jones-Rhoades M."/>
            <person name="Jorgensen R."/>
            <person name="Joshi C."/>
            <person name="Kangasjarvi J."/>
            <person name="Karlsson J."/>
            <person name="Kelleher C."/>
            <person name="Kirkpatrick R."/>
            <person name="Kirst M."/>
            <person name="Kohler A."/>
            <person name="Kalluri U."/>
            <person name="Larimer F."/>
            <person name="Leebens-Mack J."/>
            <person name="Leple J.C."/>
            <person name="Locascio P."/>
            <person name="Lou Y."/>
            <person name="Lucas S."/>
            <person name="Martin F."/>
            <person name="Montanini B."/>
            <person name="Napoli C."/>
            <person name="Nelson D.R."/>
            <person name="Nelson C."/>
            <person name="Nieminen K."/>
            <person name="Nilsson O."/>
            <person name="Pereda V."/>
            <person name="Peter G."/>
            <person name="Philippe R."/>
            <person name="Pilate G."/>
            <person name="Poliakov A."/>
            <person name="Razumovskaya J."/>
            <person name="Richardson P."/>
            <person name="Rinaldi C."/>
            <person name="Ritland K."/>
            <person name="Rouze P."/>
            <person name="Ryaboy D."/>
            <person name="Schmutz J."/>
            <person name="Schrader J."/>
            <person name="Segerman B."/>
            <person name="Shin H."/>
            <person name="Siddiqui A."/>
            <person name="Sterky F."/>
            <person name="Terry A."/>
            <person name="Tsai C.J."/>
            <person name="Uberbacher E."/>
            <person name="Unneberg P."/>
            <person name="Vahala J."/>
            <person name="Wall K."/>
            <person name="Wessler S."/>
            <person name="Yang G."/>
            <person name="Yin T."/>
            <person name="Douglas C."/>
            <person name="Marra M."/>
            <person name="Sandberg G."/>
            <person name="Van de Peer Y."/>
            <person name="Rokhsar D."/>
        </authorList>
    </citation>
    <scope>NUCLEOTIDE SEQUENCE [LARGE SCALE GENOMIC DNA]</scope>
    <source>
        <strain evidence="2">cv. Nisqually</strain>
    </source>
</reference>
<evidence type="ECO:0000313" key="1">
    <source>
        <dbReference type="EMBL" id="KAI9394896.1"/>
    </source>
</evidence>
<dbReference type="Proteomes" id="UP000006729">
    <property type="component" value="Chromosome 5"/>
</dbReference>
<organism evidence="1 2">
    <name type="scientific">Populus trichocarpa</name>
    <name type="common">Western balsam poplar</name>
    <name type="synonym">Populus balsamifera subsp. trichocarpa</name>
    <dbReference type="NCBI Taxonomy" id="3694"/>
    <lineage>
        <taxon>Eukaryota</taxon>
        <taxon>Viridiplantae</taxon>
        <taxon>Streptophyta</taxon>
        <taxon>Embryophyta</taxon>
        <taxon>Tracheophyta</taxon>
        <taxon>Spermatophyta</taxon>
        <taxon>Magnoliopsida</taxon>
        <taxon>eudicotyledons</taxon>
        <taxon>Gunneridae</taxon>
        <taxon>Pentapetalae</taxon>
        <taxon>rosids</taxon>
        <taxon>fabids</taxon>
        <taxon>Malpighiales</taxon>
        <taxon>Salicaceae</taxon>
        <taxon>Saliceae</taxon>
        <taxon>Populus</taxon>
    </lineage>
</organism>
<name>A0ACC0T0Q9_POPTR</name>
<gene>
    <name evidence="1" type="ORF">POPTR_005G154050v4</name>
</gene>
<sequence>MTVEEMLKLLTCYKRGIMGENSLLMHMNTSDSKDNLFTGKKWQEEETHGHLFFACAWTSTLWGKVKYWLRLTRNMANLTSAIRAMNNNKKGLQSRMKRVGLALVVYIIWEERNRRVFENAGKSIDVLFRKFQILFYIVLYFHDNNHLAYNVAD</sequence>
<accession>A0ACC0T0Q9</accession>